<evidence type="ECO:0000256" key="3">
    <source>
        <dbReference type="ARBA" id="ARBA00023163"/>
    </source>
</evidence>
<evidence type="ECO:0000313" key="5">
    <source>
        <dbReference type="EMBL" id="BAB51287.1"/>
    </source>
</evidence>
<evidence type="ECO:0000256" key="2">
    <source>
        <dbReference type="ARBA" id="ARBA00023125"/>
    </source>
</evidence>
<dbReference type="HOGENOM" id="CLU_097806_10_1_5"/>
<dbReference type="GO" id="GO:0003677">
    <property type="term" value="F:DNA binding"/>
    <property type="evidence" value="ECO:0007669"/>
    <property type="project" value="UniProtKB-KW"/>
</dbReference>
<dbReference type="InterPro" id="IPR001845">
    <property type="entry name" value="HTH_ArsR_DNA-bd_dom"/>
</dbReference>
<dbReference type="PANTHER" id="PTHR33154:SF32">
    <property type="entry name" value="TRANSCRIPTIONAL REGULATORY PROTEIN"/>
    <property type="match status" value="1"/>
</dbReference>
<evidence type="ECO:0000313" key="6">
    <source>
        <dbReference type="Proteomes" id="UP000000552"/>
    </source>
</evidence>
<dbReference type="InterPro" id="IPR011991">
    <property type="entry name" value="ArsR-like_HTH"/>
</dbReference>
<keyword evidence="3" id="KW-0804">Transcription</keyword>
<accession>Q98DI4</accession>
<dbReference type="SUPFAM" id="SSF46785">
    <property type="entry name" value="Winged helix' DNA-binding domain"/>
    <property type="match status" value="1"/>
</dbReference>
<sequence>MDARVIKALACESRLKILDFLNWPELYFPDVADARKTGLTNKLICSRLGITQESVSLHMRWLTEARLVTATKVGTRVFYTRDEQGIDEAITNLCGLLQRQG</sequence>
<dbReference type="PANTHER" id="PTHR33154">
    <property type="entry name" value="TRANSCRIPTIONAL REGULATOR, ARSR FAMILY"/>
    <property type="match status" value="1"/>
</dbReference>
<dbReference type="CDD" id="cd00090">
    <property type="entry name" value="HTH_ARSR"/>
    <property type="match status" value="1"/>
</dbReference>
<dbReference type="InterPro" id="IPR036388">
    <property type="entry name" value="WH-like_DNA-bd_sf"/>
</dbReference>
<dbReference type="SMART" id="SM00418">
    <property type="entry name" value="HTH_ARSR"/>
    <property type="match status" value="1"/>
</dbReference>
<evidence type="ECO:0000256" key="1">
    <source>
        <dbReference type="ARBA" id="ARBA00023015"/>
    </source>
</evidence>
<organism evidence="5 6">
    <name type="scientific">Mesorhizobium japonicum (strain LMG 29417 / CECT 9101 / MAFF 303099)</name>
    <name type="common">Mesorhizobium loti (strain MAFF 303099)</name>
    <dbReference type="NCBI Taxonomy" id="266835"/>
    <lineage>
        <taxon>Bacteria</taxon>
        <taxon>Pseudomonadati</taxon>
        <taxon>Pseudomonadota</taxon>
        <taxon>Alphaproteobacteria</taxon>
        <taxon>Hyphomicrobiales</taxon>
        <taxon>Phyllobacteriaceae</taxon>
        <taxon>Mesorhizobium</taxon>
    </lineage>
</organism>
<name>Q98DI4_RHILO</name>
<evidence type="ECO:0000259" key="4">
    <source>
        <dbReference type="PROSITE" id="PS50987"/>
    </source>
</evidence>
<dbReference type="eggNOG" id="COG0640">
    <property type="taxonomic scope" value="Bacteria"/>
</dbReference>
<dbReference type="InterPro" id="IPR051081">
    <property type="entry name" value="HTH_MetalResp_TranReg"/>
</dbReference>
<protein>
    <submittedName>
        <fullName evidence="5">Transcriptional regulator</fullName>
    </submittedName>
</protein>
<dbReference type="GO" id="GO:0003700">
    <property type="term" value="F:DNA-binding transcription factor activity"/>
    <property type="evidence" value="ECO:0007669"/>
    <property type="project" value="InterPro"/>
</dbReference>
<dbReference type="InterPro" id="IPR036390">
    <property type="entry name" value="WH_DNA-bd_sf"/>
</dbReference>
<dbReference type="EMBL" id="BA000012">
    <property type="protein sequence ID" value="BAB51287.1"/>
    <property type="molecule type" value="Genomic_DNA"/>
</dbReference>
<keyword evidence="2" id="KW-0238">DNA-binding</keyword>
<proteinExistence type="predicted"/>
<dbReference type="Proteomes" id="UP000000552">
    <property type="component" value="Chromosome"/>
</dbReference>
<dbReference type="Gene3D" id="1.10.10.10">
    <property type="entry name" value="Winged helix-like DNA-binding domain superfamily/Winged helix DNA-binding domain"/>
    <property type="match status" value="1"/>
</dbReference>
<dbReference type="PROSITE" id="PS50987">
    <property type="entry name" value="HTH_ARSR_2"/>
    <property type="match status" value="1"/>
</dbReference>
<dbReference type="KEGG" id="mlo:mll4689"/>
<gene>
    <name evidence="5" type="ordered locus">mll4689</name>
</gene>
<feature type="domain" description="HTH arsR-type" evidence="4">
    <location>
        <begin position="1"/>
        <end position="101"/>
    </location>
</feature>
<dbReference type="RefSeq" id="WP_010912629.1">
    <property type="nucleotide sequence ID" value="NC_002678.2"/>
</dbReference>
<dbReference type="AlphaFoldDB" id="Q98DI4"/>
<reference evidence="5 6" key="1">
    <citation type="journal article" date="2000" name="DNA Res.">
        <title>Complete genome structure of the nitrogen-fixing symbiotic bacterium Mesorhizobium loti.</title>
        <authorList>
            <person name="Kaneko T."/>
            <person name="Nakamura Y."/>
            <person name="Sato S."/>
            <person name="Asamizu E."/>
            <person name="Kato T."/>
            <person name="Sasamoto S."/>
            <person name="Watanabe A."/>
            <person name="Idesawa K."/>
            <person name="Ishikawa A."/>
            <person name="Kawashima K."/>
            <person name="Kimura T."/>
            <person name="Kishida Y."/>
            <person name="Kiyokawa C."/>
            <person name="Kohara M."/>
            <person name="Matsumoto M."/>
            <person name="Matsuno A."/>
            <person name="Mochizuki Y."/>
            <person name="Nakayama S."/>
            <person name="Nakazaki N."/>
            <person name="Shimpo S."/>
            <person name="Sugimoto M."/>
            <person name="Takeuchi C."/>
            <person name="Yamada M."/>
            <person name="Tabata S."/>
        </authorList>
    </citation>
    <scope>NUCLEOTIDE SEQUENCE [LARGE SCALE GENOMIC DNA]</scope>
    <source>
        <strain evidence="6">LMG 29417 / CECT 9101 / MAFF 303099</strain>
    </source>
</reference>
<keyword evidence="1" id="KW-0805">Transcription regulation</keyword>